<comment type="caution">
    <text evidence="5">The sequence shown here is derived from an EMBL/GenBank/DDBJ whole genome shotgun (WGS) entry which is preliminary data.</text>
</comment>
<dbReference type="GO" id="GO:0003677">
    <property type="term" value="F:DNA binding"/>
    <property type="evidence" value="ECO:0007669"/>
    <property type="project" value="UniProtKB-KW"/>
</dbReference>
<dbReference type="InterPro" id="IPR000835">
    <property type="entry name" value="HTH_MarR-typ"/>
</dbReference>
<dbReference type="GO" id="GO:0003700">
    <property type="term" value="F:DNA-binding transcription factor activity"/>
    <property type="evidence" value="ECO:0007669"/>
    <property type="project" value="InterPro"/>
</dbReference>
<keyword evidence="2" id="KW-0238">DNA-binding</keyword>
<reference evidence="5 6" key="1">
    <citation type="journal article" date="2018" name="Arch. Microbiol.">
        <title>New insights into the metabolic potential of the phototrophic purple bacterium Rhodopila globiformis DSM 161(T) from its draft genome sequence and evidence for a vanadium-dependent nitrogenase.</title>
        <authorList>
            <person name="Imhoff J.F."/>
            <person name="Rahn T."/>
            <person name="Kunzel S."/>
            <person name="Neulinger S.C."/>
        </authorList>
    </citation>
    <scope>NUCLEOTIDE SEQUENCE [LARGE SCALE GENOMIC DNA]</scope>
    <source>
        <strain evidence="5 6">DSM 161</strain>
    </source>
</reference>
<keyword evidence="1" id="KW-0805">Transcription regulation</keyword>
<dbReference type="PROSITE" id="PS50995">
    <property type="entry name" value="HTH_MARR_2"/>
    <property type="match status" value="1"/>
</dbReference>
<proteinExistence type="predicted"/>
<evidence type="ECO:0000313" key="6">
    <source>
        <dbReference type="Proteomes" id="UP000239724"/>
    </source>
</evidence>
<evidence type="ECO:0000256" key="3">
    <source>
        <dbReference type="ARBA" id="ARBA00023163"/>
    </source>
</evidence>
<dbReference type="EMBL" id="NHRY01000062">
    <property type="protein sequence ID" value="PPQ36090.1"/>
    <property type="molecule type" value="Genomic_DNA"/>
</dbReference>
<feature type="domain" description="HTH marR-type" evidence="4">
    <location>
        <begin position="26"/>
        <end position="166"/>
    </location>
</feature>
<dbReference type="PANTHER" id="PTHR33164:SF44">
    <property type="entry name" value="TRANSCRIPTIONAL REGULATORY PROTEIN"/>
    <property type="match status" value="1"/>
</dbReference>
<keyword evidence="3" id="KW-0804">Transcription</keyword>
<sequence length="182" mass="20088">MLKAKPREPKADVFIPPPKLPPPAPVVDLGEAEMRLAQALLFFAYRDFTNVADQVLEELGLGRAHHRALHFIGRNPGITVSGLLAILRITKQSLARVLNALVDQGYVAQAPGYEDRRLRLLTLTESGQALERRLFECQREKLAEVYRAAGPQAVEGFRTVMRALMDKGALAYIDGTGSPEDT</sequence>
<dbReference type="PANTHER" id="PTHR33164">
    <property type="entry name" value="TRANSCRIPTIONAL REGULATOR, MARR FAMILY"/>
    <property type="match status" value="1"/>
</dbReference>
<dbReference type="Gene3D" id="1.10.10.10">
    <property type="entry name" value="Winged helix-like DNA-binding domain superfamily/Winged helix DNA-binding domain"/>
    <property type="match status" value="1"/>
</dbReference>
<dbReference type="PRINTS" id="PR00598">
    <property type="entry name" value="HTHMARR"/>
</dbReference>
<keyword evidence="6" id="KW-1185">Reference proteome</keyword>
<evidence type="ECO:0000256" key="1">
    <source>
        <dbReference type="ARBA" id="ARBA00023015"/>
    </source>
</evidence>
<dbReference type="InterPro" id="IPR039422">
    <property type="entry name" value="MarR/SlyA-like"/>
</dbReference>
<dbReference type="GO" id="GO:0006950">
    <property type="term" value="P:response to stress"/>
    <property type="evidence" value="ECO:0007669"/>
    <property type="project" value="TreeGrafter"/>
</dbReference>
<dbReference type="Proteomes" id="UP000239724">
    <property type="component" value="Unassembled WGS sequence"/>
</dbReference>
<dbReference type="AlphaFoldDB" id="A0A2S6NLB5"/>
<dbReference type="PROSITE" id="PS01117">
    <property type="entry name" value="HTH_MARR_1"/>
    <property type="match status" value="1"/>
</dbReference>
<dbReference type="Pfam" id="PF12802">
    <property type="entry name" value="MarR_2"/>
    <property type="match status" value="1"/>
</dbReference>
<organism evidence="5 6">
    <name type="scientific">Rhodopila globiformis</name>
    <name type="common">Rhodopseudomonas globiformis</name>
    <dbReference type="NCBI Taxonomy" id="1071"/>
    <lineage>
        <taxon>Bacteria</taxon>
        <taxon>Pseudomonadati</taxon>
        <taxon>Pseudomonadota</taxon>
        <taxon>Alphaproteobacteria</taxon>
        <taxon>Acetobacterales</taxon>
        <taxon>Acetobacteraceae</taxon>
        <taxon>Rhodopila</taxon>
    </lineage>
</organism>
<dbReference type="SUPFAM" id="SSF46785">
    <property type="entry name" value="Winged helix' DNA-binding domain"/>
    <property type="match status" value="1"/>
</dbReference>
<evidence type="ECO:0000313" key="5">
    <source>
        <dbReference type="EMBL" id="PPQ36090.1"/>
    </source>
</evidence>
<evidence type="ECO:0000259" key="4">
    <source>
        <dbReference type="PROSITE" id="PS50995"/>
    </source>
</evidence>
<dbReference type="InterPro" id="IPR023187">
    <property type="entry name" value="Tscrpt_reg_MarR-type_CS"/>
</dbReference>
<dbReference type="InterPro" id="IPR036388">
    <property type="entry name" value="WH-like_DNA-bd_sf"/>
</dbReference>
<name>A0A2S6NLB5_RHOGL</name>
<evidence type="ECO:0000256" key="2">
    <source>
        <dbReference type="ARBA" id="ARBA00023125"/>
    </source>
</evidence>
<dbReference type="OrthoDB" id="9799368at2"/>
<protein>
    <submittedName>
        <fullName evidence="5">MarR family transcriptional regulator</fullName>
    </submittedName>
</protein>
<accession>A0A2S6NLB5</accession>
<gene>
    <name evidence="5" type="ORF">CCS01_05680</name>
</gene>
<dbReference type="SMART" id="SM00347">
    <property type="entry name" value="HTH_MARR"/>
    <property type="match status" value="1"/>
</dbReference>
<dbReference type="InterPro" id="IPR036390">
    <property type="entry name" value="WH_DNA-bd_sf"/>
</dbReference>